<dbReference type="PROSITE" id="PS51257">
    <property type="entry name" value="PROKAR_LIPOPROTEIN"/>
    <property type="match status" value="1"/>
</dbReference>
<dbReference type="InterPro" id="IPR036680">
    <property type="entry name" value="SPOR-like_sf"/>
</dbReference>
<keyword evidence="1 7" id="KW-0732">Signal</keyword>
<dbReference type="EMBL" id="JBAJEX010000003">
    <property type="protein sequence ID" value="MEO1766601.1"/>
    <property type="molecule type" value="Genomic_DNA"/>
</dbReference>
<comment type="subcellular location">
    <subcellularLocation>
        <location evidence="4">Cell membrane</location>
        <topology evidence="4">Lipid-anchor</topology>
    </subcellularLocation>
</comment>
<evidence type="ECO:0000256" key="3">
    <source>
        <dbReference type="ARBA" id="ARBA00023316"/>
    </source>
</evidence>
<keyword evidence="4" id="KW-0564">Palmitate</keyword>
<keyword evidence="4" id="KW-1003">Cell membrane</keyword>
<feature type="chain" id="PRO_5047142940" description="Endolytic peptidoglycan transglycosylase RlpA" evidence="7">
    <location>
        <begin position="28"/>
        <end position="294"/>
    </location>
</feature>
<feature type="signal peptide" evidence="7">
    <location>
        <begin position="1"/>
        <end position="27"/>
    </location>
</feature>
<dbReference type="HAMAP" id="MF_02071">
    <property type="entry name" value="RlpA"/>
    <property type="match status" value="1"/>
</dbReference>
<dbReference type="PANTHER" id="PTHR34183:SF1">
    <property type="entry name" value="ENDOLYTIC PEPTIDOGLYCAN TRANSGLYCOSYLASE RLPA"/>
    <property type="match status" value="1"/>
</dbReference>
<dbReference type="Gene3D" id="3.30.70.1070">
    <property type="entry name" value="Sporulation related repeat"/>
    <property type="match status" value="1"/>
</dbReference>
<dbReference type="NCBIfam" id="TIGR00413">
    <property type="entry name" value="rlpA"/>
    <property type="match status" value="1"/>
</dbReference>
<evidence type="ECO:0000313" key="10">
    <source>
        <dbReference type="Proteomes" id="UP001482231"/>
    </source>
</evidence>
<comment type="caution">
    <text evidence="9">The sequence shown here is derived from an EMBL/GenBank/DDBJ whole genome shotgun (WGS) entry which is preliminary data.</text>
</comment>
<evidence type="ECO:0000256" key="5">
    <source>
        <dbReference type="RuleBase" id="RU003495"/>
    </source>
</evidence>
<keyword evidence="10" id="KW-1185">Reference proteome</keyword>
<reference evidence="9 10" key="1">
    <citation type="submission" date="2024-02" db="EMBL/GenBank/DDBJ databases">
        <title>New thermophilic sulfur-oxidizing bacteria from a hot springs of the Uzon caldera (Kamchatka, Russia).</title>
        <authorList>
            <person name="Dukat A.M."/>
            <person name="Elcheninov A.G."/>
            <person name="Frolov E.N."/>
        </authorList>
    </citation>
    <scope>NUCLEOTIDE SEQUENCE [LARGE SCALE GENOMIC DNA]</scope>
    <source>
        <strain evidence="9 10">AK1</strain>
    </source>
</reference>
<comment type="function">
    <text evidence="4">Lytic transglycosylase with a strong preference for naked glycan strands that lack stem peptides.</text>
</comment>
<name>A0ABV0EDK4_9BURK</name>
<dbReference type="InterPro" id="IPR036908">
    <property type="entry name" value="RlpA-like_sf"/>
</dbReference>
<evidence type="ECO:0000256" key="4">
    <source>
        <dbReference type="HAMAP-Rule" id="MF_02071"/>
    </source>
</evidence>
<dbReference type="RefSeq" id="WP_347307711.1">
    <property type="nucleotide sequence ID" value="NZ_JBAJEX010000003.1"/>
</dbReference>
<dbReference type="SUPFAM" id="SSF50685">
    <property type="entry name" value="Barwin-like endoglucanases"/>
    <property type="match status" value="1"/>
</dbReference>
<dbReference type="CDD" id="cd22268">
    <property type="entry name" value="DPBB_RlpA-like"/>
    <property type="match status" value="1"/>
</dbReference>
<dbReference type="InterPro" id="IPR012997">
    <property type="entry name" value="RplA"/>
</dbReference>
<dbReference type="PROSITE" id="PS51724">
    <property type="entry name" value="SPOR"/>
    <property type="match status" value="1"/>
</dbReference>
<accession>A0ABV0EDK4</accession>
<dbReference type="InterPro" id="IPR009009">
    <property type="entry name" value="RlpA-like_DPBB"/>
</dbReference>
<dbReference type="Gene3D" id="2.40.40.10">
    <property type="entry name" value="RlpA-like domain"/>
    <property type="match status" value="1"/>
</dbReference>
<keyword evidence="2 4" id="KW-0456">Lyase</keyword>
<dbReference type="Proteomes" id="UP001482231">
    <property type="component" value="Unassembled WGS sequence"/>
</dbReference>
<dbReference type="Pfam" id="PF03330">
    <property type="entry name" value="DPBB_1"/>
    <property type="match status" value="1"/>
</dbReference>
<dbReference type="Pfam" id="PF05036">
    <property type="entry name" value="SPOR"/>
    <property type="match status" value="1"/>
</dbReference>
<evidence type="ECO:0000256" key="2">
    <source>
        <dbReference type="ARBA" id="ARBA00023239"/>
    </source>
</evidence>
<sequence>MRRAHPSRRAASGFALALLLLAGCASAPAPSPRAASGGGAIASEKPTPAVARPGGYYQDDGPGDNPPADLERIPDAEPKAEPLHRFANNPYIVFGRTYVPDVSGRPYVAEGIASWYGRKFHGARTSSGEPYDMYAMTAAHPTLPIPSYARVTNLANGKSVIVRINDRGPFHSDRLIDLSYTAAYKLGLVRTGSGRVRVESIDPANWNNNAIATAAETDDAAWWVQLGAFSLASNAEQMLSRVKVQVAALADRLRLVEGEGVVRLRAGPFASRSEADEAAALVRRLTELAPLVIR</sequence>
<evidence type="ECO:0000256" key="7">
    <source>
        <dbReference type="SAM" id="SignalP"/>
    </source>
</evidence>
<keyword evidence="4" id="KW-0449">Lipoprotein</keyword>
<evidence type="ECO:0000259" key="8">
    <source>
        <dbReference type="PROSITE" id="PS51724"/>
    </source>
</evidence>
<keyword evidence="3 4" id="KW-0961">Cell wall biogenesis/degradation</keyword>
<dbReference type="PANTHER" id="PTHR34183">
    <property type="entry name" value="ENDOLYTIC PEPTIDOGLYCAN TRANSGLYCOSYLASE RLPA"/>
    <property type="match status" value="1"/>
</dbReference>
<proteinExistence type="inferred from homology"/>
<comment type="similarity">
    <text evidence="4 5">Belongs to the RlpA family.</text>
</comment>
<dbReference type="EC" id="4.2.2.-" evidence="4"/>
<evidence type="ECO:0000256" key="6">
    <source>
        <dbReference type="SAM" id="MobiDB-lite"/>
    </source>
</evidence>
<gene>
    <name evidence="4" type="primary">rlpA</name>
    <name evidence="9" type="ORF">V6E02_05195</name>
</gene>
<feature type="domain" description="SPOR" evidence="8">
    <location>
        <begin position="216"/>
        <end position="294"/>
    </location>
</feature>
<dbReference type="InterPro" id="IPR007730">
    <property type="entry name" value="SPOR-like_dom"/>
</dbReference>
<dbReference type="InterPro" id="IPR034718">
    <property type="entry name" value="RlpA"/>
</dbReference>
<feature type="region of interest" description="Disordered" evidence="6">
    <location>
        <begin position="27"/>
        <end position="74"/>
    </location>
</feature>
<keyword evidence="4" id="KW-0472">Membrane</keyword>
<dbReference type="SUPFAM" id="SSF110997">
    <property type="entry name" value="Sporulation related repeat"/>
    <property type="match status" value="1"/>
</dbReference>
<protein>
    <recommendedName>
        <fullName evidence="4">Endolytic peptidoglycan transglycosylase RlpA</fullName>
        <ecNumber evidence="4">4.2.2.-</ecNumber>
    </recommendedName>
</protein>
<evidence type="ECO:0000256" key="1">
    <source>
        <dbReference type="ARBA" id="ARBA00022729"/>
    </source>
</evidence>
<evidence type="ECO:0000313" key="9">
    <source>
        <dbReference type="EMBL" id="MEO1766601.1"/>
    </source>
</evidence>
<organism evidence="9 10">
    <name type="scientific">Thiobacter aerophilum</name>
    <dbReference type="NCBI Taxonomy" id="3121275"/>
    <lineage>
        <taxon>Bacteria</taxon>
        <taxon>Pseudomonadati</taxon>
        <taxon>Pseudomonadota</taxon>
        <taxon>Betaproteobacteria</taxon>
        <taxon>Burkholderiales</taxon>
        <taxon>Thiobacteraceae</taxon>
        <taxon>Thiobacter</taxon>
    </lineage>
</organism>